<evidence type="ECO:0000256" key="1">
    <source>
        <dbReference type="SAM" id="Phobius"/>
    </source>
</evidence>
<dbReference type="Proteomes" id="UP001165122">
    <property type="component" value="Unassembled WGS sequence"/>
</dbReference>
<dbReference type="EMBL" id="BRXW01000176">
    <property type="protein sequence ID" value="GMI12404.1"/>
    <property type="molecule type" value="Genomic_DNA"/>
</dbReference>
<keyword evidence="1" id="KW-0812">Transmembrane</keyword>
<dbReference type="OrthoDB" id="10307980at2759"/>
<gene>
    <name evidence="2" type="ORF">TrLO_g13365</name>
</gene>
<accession>A0A9W7FHY7</accession>
<reference evidence="3" key="1">
    <citation type="journal article" date="2023" name="Commun. Biol.">
        <title>Genome analysis of Parmales, the sister group of diatoms, reveals the evolutionary specialization of diatoms from phago-mixotrophs to photoautotrophs.</title>
        <authorList>
            <person name="Ban H."/>
            <person name="Sato S."/>
            <person name="Yoshikawa S."/>
            <person name="Yamada K."/>
            <person name="Nakamura Y."/>
            <person name="Ichinomiya M."/>
            <person name="Sato N."/>
            <person name="Blanc-Mathieu R."/>
            <person name="Endo H."/>
            <person name="Kuwata A."/>
            <person name="Ogata H."/>
        </authorList>
    </citation>
    <scope>NUCLEOTIDE SEQUENCE [LARGE SCALE GENOMIC DNA]</scope>
    <source>
        <strain evidence="3">NIES 3700</strain>
    </source>
</reference>
<protein>
    <submittedName>
        <fullName evidence="2">Uncharacterized protein</fullName>
    </submittedName>
</protein>
<keyword evidence="1" id="KW-1133">Transmembrane helix</keyword>
<sequence length="95" mass="10521">MRFLVCANRGRTPLASYVCFFLFVILVYFAGVGDAYYHASKQLLSDTEFVSAVFLECEGKGGGAEGTRGGDFGGGKECGTLRLDFWERWSWITTL</sequence>
<evidence type="ECO:0000313" key="3">
    <source>
        <dbReference type="Proteomes" id="UP001165122"/>
    </source>
</evidence>
<name>A0A9W7FHY7_9STRA</name>
<evidence type="ECO:0000313" key="2">
    <source>
        <dbReference type="EMBL" id="GMI12404.1"/>
    </source>
</evidence>
<organism evidence="2 3">
    <name type="scientific">Triparma laevis f. longispina</name>
    <dbReference type="NCBI Taxonomy" id="1714387"/>
    <lineage>
        <taxon>Eukaryota</taxon>
        <taxon>Sar</taxon>
        <taxon>Stramenopiles</taxon>
        <taxon>Ochrophyta</taxon>
        <taxon>Bolidophyceae</taxon>
        <taxon>Parmales</taxon>
        <taxon>Triparmaceae</taxon>
        <taxon>Triparma</taxon>
    </lineage>
</organism>
<keyword evidence="1" id="KW-0472">Membrane</keyword>
<comment type="caution">
    <text evidence="2">The sequence shown here is derived from an EMBL/GenBank/DDBJ whole genome shotgun (WGS) entry which is preliminary data.</text>
</comment>
<proteinExistence type="predicted"/>
<keyword evidence="3" id="KW-1185">Reference proteome</keyword>
<dbReference type="AlphaFoldDB" id="A0A9W7FHY7"/>
<feature type="transmembrane region" description="Helical" evidence="1">
    <location>
        <begin position="14"/>
        <end position="37"/>
    </location>
</feature>